<feature type="region of interest" description="Disordered" evidence="7">
    <location>
        <begin position="450"/>
        <end position="472"/>
    </location>
</feature>
<dbReference type="AlphaFoldDB" id="A0A6A6LAY4"/>
<dbReference type="InterPro" id="IPR012474">
    <property type="entry name" value="Frigida"/>
</dbReference>
<dbReference type="GO" id="GO:0030154">
    <property type="term" value="P:cell differentiation"/>
    <property type="evidence" value="ECO:0007669"/>
    <property type="project" value="UniProtKB-KW"/>
</dbReference>
<comment type="similarity">
    <text evidence="1 5">Belongs to the Frigida family.</text>
</comment>
<keyword evidence="4 5" id="KW-0287">Flowering</keyword>
<keyword evidence="2 5" id="KW-0217">Developmental protein</keyword>
<keyword evidence="9" id="KW-1185">Reference proteome</keyword>
<dbReference type="Pfam" id="PF07899">
    <property type="entry name" value="Frigida"/>
    <property type="match status" value="2"/>
</dbReference>
<comment type="caution">
    <text evidence="8">The sequence shown here is derived from an EMBL/GenBank/DDBJ whole genome shotgun (WGS) entry which is preliminary data.</text>
</comment>
<dbReference type="GO" id="GO:0009908">
    <property type="term" value="P:flower development"/>
    <property type="evidence" value="ECO:0007669"/>
    <property type="project" value="UniProtKB-KW"/>
</dbReference>
<gene>
    <name evidence="8" type="ORF">GH714_024166</name>
</gene>
<keyword evidence="6" id="KW-0175">Coiled coil</keyword>
<sequence>MIERIEKSRRKLEVVRQSTRRKLRELKDAEEKLELFNISIQEKADDIRVIERELHERLKGIEAKEKKCEHFFSELKVKETQVEDHSKELALRDEHFSGRFIELELKLELKEENLGERCAELKLKYEKVEERFKELELKEKHIQTRCEEMELENKKLMEQCEELELKEKQLENRCRELELIDKEFTERVKEFELEERQLEERFKKFYLKEKQLVNSHMKLVKIEPPQSHANIHFSDRKSLQMFLNDHCKDHDLMRNEVLNALGLSSDPTKLVLDAMEGLYPFNLKKGDFVFEKALCRTFSPGLGIFAALATYGLASAFDTDELLIHLEIVAPHAQAPELFRVLDLTEKISGFLQNLIKKNQYIEAIRFIYAFELVNEFPPVPLLENYLEDSRSVARKGWRGKSIQAQGSTTGPASAPSQQQGRTKGPWTAVSVNDDPSAFVDAASAITSSSPSIANSTATPASTPETVASSPATAITDPITTFSPSTGASTAAYASAFSSSATTLSTVGHITAASISPAISSPLATIPKTGTDKQVSKKHPRIAVSVNEYDDLSTFVGAASAITTSSPPIANSTATPANTHETVASSSPATAITDPITTACPPTGASTAALLLPFSSFATAVITVRPITATSISPTVSLPLAIPKTGTENQPASLFMVHGAPYLNTTARHHSLRGYPPLNL</sequence>
<evidence type="ECO:0000256" key="7">
    <source>
        <dbReference type="SAM" id="MobiDB-lite"/>
    </source>
</evidence>
<keyword evidence="3 5" id="KW-0221">Differentiation</keyword>
<dbReference type="EMBL" id="JAAGAX010000011">
    <property type="protein sequence ID" value="KAF2298572.1"/>
    <property type="molecule type" value="Genomic_DNA"/>
</dbReference>
<evidence type="ECO:0000256" key="4">
    <source>
        <dbReference type="ARBA" id="ARBA00023089"/>
    </source>
</evidence>
<evidence type="ECO:0000256" key="5">
    <source>
        <dbReference type="RuleBase" id="RU364012"/>
    </source>
</evidence>
<organism evidence="8 9">
    <name type="scientific">Hevea brasiliensis</name>
    <name type="common">Para rubber tree</name>
    <name type="synonym">Siphonia brasiliensis</name>
    <dbReference type="NCBI Taxonomy" id="3981"/>
    <lineage>
        <taxon>Eukaryota</taxon>
        <taxon>Viridiplantae</taxon>
        <taxon>Streptophyta</taxon>
        <taxon>Embryophyta</taxon>
        <taxon>Tracheophyta</taxon>
        <taxon>Spermatophyta</taxon>
        <taxon>Magnoliopsida</taxon>
        <taxon>eudicotyledons</taxon>
        <taxon>Gunneridae</taxon>
        <taxon>Pentapetalae</taxon>
        <taxon>rosids</taxon>
        <taxon>fabids</taxon>
        <taxon>Malpighiales</taxon>
        <taxon>Euphorbiaceae</taxon>
        <taxon>Crotonoideae</taxon>
        <taxon>Micrandreae</taxon>
        <taxon>Hevea</taxon>
    </lineage>
</organism>
<evidence type="ECO:0000313" key="9">
    <source>
        <dbReference type="Proteomes" id="UP000467840"/>
    </source>
</evidence>
<evidence type="ECO:0000256" key="2">
    <source>
        <dbReference type="ARBA" id="ARBA00022473"/>
    </source>
</evidence>
<protein>
    <recommendedName>
        <fullName evidence="5">FRIGIDA-like protein</fullName>
    </recommendedName>
</protein>
<dbReference type="PANTHER" id="PTHR31791">
    <property type="entry name" value="FRIGIDA-LIKE PROTEIN 3-RELATED"/>
    <property type="match status" value="1"/>
</dbReference>
<feature type="coiled-coil region" evidence="6">
    <location>
        <begin position="111"/>
        <end position="201"/>
    </location>
</feature>
<evidence type="ECO:0000256" key="6">
    <source>
        <dbReference type="SAM" id="Coils"/>
    </source>
</evidence>
<evidence type="ECO:0000313" key="8">
    <source>
        <dbReference type="EMBL" id="KAF2298572.1"/>
    </source>
</evidence>
<evidence type="ECO:0000256" key="1">
    <source>
        <dbReference type="ARBA" id="ARBA00008956"/>
    </source>
</evidence>
<proteinExistence type="inferred from homology"/>
<reference evidence="8 9" key="1">
    <citation type="journal article" date="2020" name="Mol. Plant">
        <title>The Chromosome-Based Rubber Tree Genome Provides New Insights into Spurge Genome Evolution and Rubber Biosynthesis.</title>
        <authorList>
            <person name="Liu J."/>
            <person name="Shi C."/>
            <person name="Shi C.C."/>
            <person name="Li W."/>
            <person name="Zhang Q.J."/>
            <person name="Zhang Y."/>
            <person name="Li K."/>
            <person name="Lu H.F."/>
            <person name="Shi C."/>
            <person name="Zhu S.T."/>
            <person name="Xiao Z.Y."/>
            <person name="Nan H."/>
            <person name="Yue Y."/>
            <person name="Zhu X.G."/>
            <person name="Wu Y."/>
            <person name="Hong X.N."/>
            <person name="Fan G.Y."/>
            <person name="Tong Y."/>
            <person name="Zhang D."/>
            <person name="Mao C.L."/>
            <person name="Liu Y.L."/>
            <person name="Hao S.J."/>
            <person name="Liu W.Q."/>
            <person name="Lv M.Q."/>
            <person name="Zhang H.B."/>
            <person name="Liu Y."/>
            <person name="Hu-Tang G.R."/>
            <person name="Wang J.P."/>
            <person name="Wang J.H."/>
            <person name="Sun Y.H."/>
            <person name="Ni S.B."/>
            <person name="Chen W.B."/>
            <person name="Zhang X.C."/>
            <person name="Jiao Y.N."/>
            <person name="Eichler E.E."/>
            <person name="Li G.H."/>
            <person name="Liu X."/>
            <person name="Gao L.Z."/>
        </authorList>
    </citation>
    <scope>NUCLEOTIDE SEQUENCE [LARGE SCALE GENOMIC DNA]</scope>
    <source>
        <strain evidence="9">cv. GT1</strain>
        <tissue evidence="8">Leaf</tissue>
    </source>
</reference>
<dbReference type="Proteomes" id="UP000467840">
    <property type="component" value="Chromosome 1"/>
</dbReference>
<accession>A0A6A6LAY4</accession>
<dbReference type="PANTHER" id="PTHR31791:SF60">
    <property type="entry name" value="FRIGIDA-LIKE PROTEIN 5"/>
    <property type="match status" value="1"/>
</dbReference>
<feature type="region of interest" description="Disordered" evidence="7">
    <location>
        <begin position="398"/>
        <end position="430"/>
    </location>
</feature>
<feature type="compositionally biased region" description="Polar residues" evidence="7">
    <location>
        <begin position="403"/>
        <end position="422"/>
    </location>
</feature>
<feature type="coiled-coil region" evidence="6">
    <location>
        <begin position="2"/>
        <end position="46"/>
    </location>
</feature>
<evidence type="ECO:0000256" key="3">
    <source>
        <dbReference type="ARBA" id="ARBA00022782"/>
    </source>
</evidence>
<name>A0A6A6LAY4_HEVBR</name>